<dbReference type="SUPFAM" id="SSF54427">
    <property type="entry name" value="NTF2-like"/>
    <property type="match status" value="1"/>
</dbReference>
<dbReference type="InterPro" id="IPR032710">
    <property type="entry name" value="NTF2-like_dom_sf"/>
</dbReference>
<organism evidence="1 2">
    <name type="scientific">Ensifer adhaerens</name>
    <name type="common">Sinorhizobium morelense</name>
    <dbReference type="NCBI Taxonomy" id="106592"/>
    <lineage>
        <taxon>Bacteria</taxon>
        <taxon>Pseudomonadati</taxon>
        <taxon>Pseudomonadota</taxon>
        <taxon>Alphaproteobacteria</taxon>
        <taxon>Hyphomicrobiales</taxon>
        <taxon>Rhizobiaceae</taxon>
        <taxon>Sinorhizobium/Ensifer group</taxon>
        <taxon>Ensifer</taxon>
    </lineage>
</organism>
<comment type="caution">
    <text evidence="1">The sequence shown here is derived from an EMBL/GenBank/DDBJ whole genome shotgun (WGS) entry which is preliminary data.</text>
</comment>
<evidence type="ECO:0000313" key="2">
    <source>
        <dbReference type="Proteomes" id="UP000037425"/>
    </source>
</evidence>
<sequence>MTDTEKFFREIVDIHVAIERWFTGAARPADLPQLLERFSPKFRMISMQGTALGKQGVSELFGRLHGKRPELRITVDEMQISHEWTGGACVTYRETHADASGVQTARRSTVVLEVSADGSLQWRHLHETPITA</sequence>
<protein>
    <submittedName>
        <fullName evidence="1">Uncharacterized protein</fullName>
    </submittedName>
</protein>
<dbReference type="InterPro" id="IPR016918">
    <property type="entry name" value="UCP029394"/>
</dbReference>
<dbReference type="RefSeq" id="WP_053252855.1">
    <property type="nucleotide sequence ID" value="NZ_LGAP01000040.1"/>
</dbReference>
<dbReference type="Proteomes" id="UP000037425">
    <property type="component" value="Unassembled WGS sequence"/>
</dbReference>
<dbReference type="PIRSF" id="PIRSF029394">
    <property type="entry name" value="UCP029394"/>
    <property type="match status" value="1"/>
</dbReference>
<dbReference type="PATRIC" id="fig|106592.7.peg.5825"/>
<proteinExistence type="predicted"/>
<reference evidence="2" key="1">
    <citation type="submission" date="2015-07" db="EMBL/GenBank/DDBJ databases">
        <title>Whole genome sequence of an Ensifer adhaerens strain isolated from a cave pool in the Wind Cave National Park.</title>
        <authorList>
            <person name="Eng W.W.H."/>
            <person name="Gan H.M."/>
            <person name="Barton H.A."/>
            <person name="Savka M.A."/>
        </authorList>
    </citation>
    <scope>NUCLEOTIDE SEQUENCE [LARGE SCALE GENOMIC DNA]</scope>
    <source>
        <strain evidence="2">SD006</strain>
    </source>
</reference>
<accession>A0A0L8BFH6</accession>
<dbReference type="OrthoDB" id="8420905at2"/>
<gene>
    <name evidence="1" type="ORF">AC244_31830</name>
</gene>
<dbReference type="AlphaFoldDB" id="A0A0L8BFH6"/>
<dbReference type="Gene3D" id="3.10.450.50">
    <property type="match status" value="1"/>
</dbReference>
<name>A0A0L8BFH6_ENSAD</name>
<evidence type="ECO:0000313" key="1">
    <source>
        <dbReference type="EMBL" id="KOF13333.1"/>
    </source>
</evidence>
<dbReference type="EMBL" id="LGAP01000040">
    <property type="protein sequence ID" value="KOF13333.1"/>
    <property type="molecule type" value="Genomic_DNA"/>
</dbReference>